<evidence type="ECO:0008006" key="3">
    <source>
        <dbReference type="Google" id="ProtNLM"/>
    </source>
</evidence>
<evidence type="ECO:0000313" key="2">
    <source>
        <dbReference type="Proteomes" id="UP000240608"/>
    </source>
</evidence>
<name>A0A2T4DPK3_9BACT</name>
<proteinExistence type="predicted"/>
<dbReference type="Proteomes" id="UP000240608">
    <property type="component" value="Unassembled WGS sequence"/>
</dbReference>
<evidence type="ECO:0000313" key="1">
    <source>
        <dbReference type="EMBL" id="PTB95732.1"/>
    </source>
</evidence>
<sequence length="146" mass="17193">MIRSFSLILILFILVSCKNNRKTTLDGHSAIIKHDRYYSRKYETYIPNKEDINRGLSLFKNSIIESDYFFKDSPDILDSVYKQYFGYFEEQDKILLINCLCELWDFPEAKNEFNSKLVIPDDGGICYFRAYINLDKNTVNLIVNGE</sequence>
<dbReference type="AlphaFoldDB" id="A0A2T4DPK3"/>
<accession>A0A2T4DPK3</accession>
<reference evidence="1 2" key="1">
    <citation type="submission" date="2018-03" db="EMBL/GenBank/DDBJ databases">
        <title>Cross-interface Injection: A General Nanoliter Liquid Handling Method Applied to Single Cells Genome Amplification Automated Nanoliter Liquid Handling Applied to Single Cell Multiple Displacement Amplification.</title>
        <authorList>
            <person name="Yun J."/>
            <person name="Xu P."/>
            <person name="Xu J."/>
            <person name="Dai X."/>
            <person name="Wang Y."/>
            <person name="Zheng X."/>
            <person name="Cao C."/>
            <person name="Yi Q."/>
            <person name="Zhu Y."/>
            <person name="Wang L."/>
            <person name="Dong Z."/>
            <person name="Huang Y."/>
            <person name="Huang L."/>
            <person name="Du W."/>
        </authorList>
    </citation>
    <scope>NUCLEOTIDE SEQUENCE [LARGE SCALE GENOMIC DNA]</scope>
    <source>
        <strain evidence="1 2">Z-D1-2</strain>
    </source>
</reference>
<comment type="caution">
    <text evidence="1">The sequence shown here is derived from an EMBL/GenBank/DDBJ whole genome shotgun (WGS) entry which is preliminary data.</text>
</comment>
<gene>
    <name evidence="1" type="ORF">C9994_10445</name>
</gene>
<dbReference type="PROSITE" id="PS51257">
    <property type="entry name" value="PROKAR_LIPOPROTEIN"/>
    <property type="match status" value="1"/>
</dbReference>
<protein>
    <recommendedName>
        <fullName evidence="3">Lipoprotein</fullName>
    </recommendedName>
</protein>
<dbReference type="EMBL" id="PYVU01000090">
    <property type="protein sequence ID" value="PTB95732.1"/>
    <property type="molecule type" value="Genomic_DNA"/>
</dbReference>
<organism evidence="1 2">
    <name type="scientific">Marivirga lumbricoides</name>
    <dbReference type="NCBI Taxonomy" id="1046115"/>
    <lineage>
        <taxon>Bacteria</taxon>
        <taxon>Pseudomonadati</taxon>
        <taxon>Bacteroidota</taxon>
        <taxon>Cytophagia</taxon>
        <taxon>Cytophagales</taxon>
        <taxon>Marivirgaceae</taxon>
        <taxon>Marivirga</taxon>
    </lineage>
</organism>